<sequence>MKDGAMRDSHDFSQSAKNSYTKRIKKQITIRLDEDTIDYFKDMAEEKAIPYQSLINLYLRDCARKHRQIEIDWR</sequence>
<reference evidence="2" key="1">
    <citation type="submission" date="2019-02" db="EMBL/GenBank/DDBJ databases">
        <authorList>
            <person name="Gruber-Vodicka R. H."/>
            <person name="Seah K. B. B."/>
        </authorList>
    </citation>
    <scope>NUCLEOTIDE SEQUENCE</scope>
    <source>
        <strain evidence="2">BECK_DK161</strain>
    </source>
</reference>
<protein>
    <submittedName>
        <fullName evidence="2">BrnA antitoxin of type II toxin-antitoxin system</fullName>
    </submittedName>
</protein>
<accession>A0A450T5L7</accession>
<dbReference type="Pfam" id="PF14384">
    <property type="entry name" value="BrnA_antitoxin"/>
    <property type="match status" value="1"/>
</dbReference>
<dbReference type="InterPro" id="IPR025528">
    <property type="entry name" value="BrnA_antitoxin"/>
</dbReference>
<feature type="compositionally biased region" description="Basic and acidic residues" evidence="1">
    <location>
        <begin position="1"/>
        <end position="11"/>
    </location>
</feature>
<evidence type="ECO:0000313" key="2">
    <source>
        <dbReference type="EMBL" id="VFJ61999.1"/>
    </source>
</evidence>
<feature type="region of interest" description="Disordered" evidence="1">
    <location>
        <begin position="1"/>
        <end position="21"/>
    </location>
</feature>
<evidence type="ECO:0000256" key="1">
    <source>
        <dbReference type="SAM" id="MobiDB-lite"/>
    </source>
</evidence>
<dbReference type="EMBL" id="CAADEY010000093">
    <property type="protein sequence ID" value="VFJ61999.1"/>
    <property type="molecule type" value="Genomic_DNA"/>
</dbReference>
<gene>
    <name evidence="2" type="ORF">BECKDK2373C_GA0170839_10939</name>
</gene>
<dbReference type="AlphaFoldDB" id="A0A450T5L7"/>
<name>A0A450T5L7_9GAMM</name>
<organism evidence="2">
    <name type="scientific">Candidatus Kentrum sp. DK</name>
    <dbReference type="NCBI Taxonomy" id="2126562"/>
    <lineage>
        <taxon>Bacteria</taxon>
        <taxon>Pseudomonadati</taxon>
        <taxon>Pseudomonadota</taxon>
        <taxon>Gammaproteobacteria</taxon>
        <taxon>Candidatus Kentrum</taxon>
    </lineage>
</organism>
<proteinExistence type="predicted"/>